<dbReference type="InterPro" id="IPR044946">
    <property type="entry name" value="Restrct_endonuc_typeI_TRD_sf"/>
</dbReference>
<proteinExistence type="inferred from homology"/>
<dbReference type="RefSeq" id="WP_176818803.1">
    <property type="nucleotide sequence ID" value="NZ_JABXWP010000043.1"/>
</dbReference>
<gene>
    <name evidence="5" type="ORF">HWN39_14650</name>
</gene>
<sequence length="378" mass="43253">MNAKQAKYPQLRFKGFTDPWEQRKVSELADRYDNLRVPITASERVAGETPYYGANGIQDYVEGFTHNGEFVLVAEDGANDLQNYPVQYVDGKVWVNNHAHVLQAKEERVDNKFLTNALKHTNIEPYLVGGGRAKLNADVMMKINFKVPTLPEQVQIGKFFDNLDHLITLHQRKLAKLKELKQGYLQKLFPKNGSKFPQLRFAGFADAWEQRKVSELADRYDNLRVPITASERVAGETPYYGANGIQDYVEGFTHNGEFVLVAEDGANDLQNYPVQYVDGKVWVNNHAHVLQAKEERVDNKFLTNALKHTNIEPYLVGGGRAKLNADVMMKINFKVPTLPEQVQIGKFFDNLDHLITLHQRKLEKLQELKKGYLQKMFC</sequence>
<dbReference type="GO" id="GO:0003677">
    <property type="term" value="F:DNA binding"/>
    <property type="evidence" value="ECO:0007669"/>
    <property type="project" value="UniProtKB-KW"/>
</dbReference>
<feature type="domain" description="Type I restriction modification DNA specificity" evidence="4">
    <location>
        <begin position="207"/>
        <end position="366"/>
    </location>
</feature>
<dbReference type="PANTHER" id="PTHR30408:SF12">
    <property type="entry name" value="TYPE I RESTRICTION ENZYME MJAVIII SPECIFICITY SUBUNIT"/>
    <property type="match status" value="1"/>
</dbReference>
<dbReference type="GO" id="GO:0004519">
    <property type="term" value="F:endonuclease activity"/>
    <property type="evidence" value="ECO:0007669"/>
    <property type="project" value="UniProtKB-KW"/>
</dbReference>
<dbReference type="GO" id="GO:0009307">
    <property type="term" value="P:DNA restriction-modification system"/>
    <property type="evidence" value="ECO:0007669"/>
    <property type="project" value="UniProtKB-KW"/>
</dbReference>
<keyword evidence="5" id="KW-0540">Nuclease</keyword>
<keyword evidence="5" id="KW-0255">Endonuclease</keyword>
<comment type="caution">
    <text evidence="5">The sequence shown here is derived from an EMBL/GenBank/DDBJ whole genome shotgun (WGS) entry which is preliminary data.</text>
</comment>
<dbReference type="AlphaFoldDB" id="A0A7Y7QIV3"/>
<evidence type="ECO:0000256" key="3">
    <source>
        <dbReference type="ARBA" id="ARBA00023125"/>
    </source>
</evidence>
<reference evidence="5 6" key="1">
    <citation type="submission" date="2020-06" db="EMBL/GenBank/DDBJ databases">
        <title>Lactobacillus rhamnosus QC,genome.</title>
        <authorList>
            <person name="Yi H."/>
            <person name="Jin M."/>
        </authorList>
    </citation>
    <scope>NUCLEOTIDE SEQUENCE [LARGE SCALE GENOMIC DNA]</scope>
    <source>
        <strain evidence="5 6">QC</strain>
    </source>
</reference>
<dbReference type="InterPro" id="IPR000055">
    <property type="entry name" value="Restrct_endonuc_typeI_TRD"/>
</dbReference>
<accession>A0A7Y7QIV3</accession>
<organism evidence="5 6">
    <name type="scientific">Lacticaseibacillus rhamnosus</name>
    <name type="common">Lactobacillus rhamnosus</name>
    <dbReference type="NCBI Taxonomy" id="47715"/>
    <lineage>
        <taxon>Bacteria</taxon>
        <taxon>Bacillati</taxon>
        <taxon>Bacillota</taxon>
        <taxon>Bacilli</taxon>
        <taxon>Lactobacillales</taxon>
        <taxon>Lactobacillaceae</taxon>
        <taxon>Lacticaseibacillus</taxon>
    </lineage>
</organism>
<protein>
    <submittedName>
        <fullName evidence="5">Restriction endonuclease subunit S</fullName>
    </submittedName>
</protein>
<dbReference type="InterPro" id="IPR052021">
    <property type="entry name" value="Type-I_RS_S_subunit"/>
</dbReference>
<dbReference type="Gene3D" id="3.90.220.20">
    <property type="entry name" value="DNA methylase specificity domains"/>
    <property type="match status" value="2"/>
</dbReference>
<dbReference type="Proteomes" id="UP000542889">
    <property type="component" value="Unassembled WGS sequence"/>
</dbReference>
<evidence type="ECO:0000313" key="6">
    <source>
        <dbReference type="Proteomes" id="UP000542889"/>
    </source>
</evidence>
<keyword evidence="3" id="KW-0238">DNA-binding</keyword>
<name>A0A7Y7QIV3_LACRH</name>
<dbReference type="CDD" id="cd17262">
    <property type="entry name" value="RMtype1_S_Aco12261I-TRD2-CR2"/>
    <property type="match status" value="2"/>
</dbReference>
<dbReference type="EMBL" id="JABXWP010000043">
    <property type="protein sequence ID" value="NVO89701.1"/>
    <property type="molecule type" value="Genomic_DNA"/>
</dbReference>
<dbReference type="PANTHER" id="PTHR30408">
    <property type="entry name" value="TYPE-1 RESTRICTION ENZYME ECOKI SPECIFICITY PROTEIN"/>
    <property type="match status" value="1"/>
</dbReference>
<evidence type="ECO:0000256" key="2">
    <source>
        <dbReference type="ARBA" id="ARBA00022747"/>
    </source>
</evidence>
<dbReference type="SUPFAM" id="SSF116734">
    <property type="entry name" value="DNA methylase specificity domain"/>
    <property type="match status" value="2"/>
</dbReference>
<evidence type="ECO:0000256" key="1">
    <source>
        <dbReference type="ARBA" id="ARBA00010923"/>
    </source>
</evidence>
<keyword evidence="2" id="KW-0680">Restriction system</keyword>
<keyword evidence="5" id="KW-0378">Hydrolase</keyword>
<feature type="domain" description="Type I restriction modification DNA specificity" evidence="4">
    <location>
        <begin position="18"/>
        <end position="178"/>
    </location>
</feature>
<evidence type="ECO:0000313" key="5">
    <source>
        <dbReference type="EMBL" id="NVO89701.1"/>
    </source>
</evidence>
<comment type="similarity">
    <text evidence="1">Belongs to the type-I restriction system S methylase family.</text>
</comment>
<evidence type="ECO:0000259" key="4">
    <source>
        <dbReference type="Pfam" id="PF01420"/>
    </source>
</evidence>
<dbReference type="Pfam" id="PF01420">
    <property type="entry name" value="Methylase_S"/>
    <property type="match status" value="2"/>
</dbReference>
<dbReference type="Gene3D" id="1.10.287.1120">
    <property type="entry name" value="Bipartite methylase S protein"/>
    <property type="match status" value="1"/>
</dbReference>